<dbReference type="Gene3D" id="3.20.70.20">
    <property type="match status" value="1"/>
</dbReference>
<dbReference type="Proteomes" id="UP000294535">
    <property type="component" value="Unassembled WGS sequence"/>
</dbReference>
<name>A0A4R6T6Q2_9BACT</name>
<protein>
    <recommendedName>
        <fullName evidence="3">DUF711 family protein</fullName>
    </recommendedName>
</protein>
<keyword evidence="2" id="KW-1185">Reference proteome</keyword>
<organism evidence="1 2">
    <name type="scientific">Algoriphagus boseongensis</name>
    <dbReference type="NCBI Taxonomy" id="1442587"/>
    <lineage>
        <taxon>Bacteria</taxon>
        <taxon>Pseudomonadati</taxon>
        <taxon>Bacteroidota</taxon>
        <taxon>Cytophagia</taxon>
        <taxon>Cytophagales</taxon>
        <taxon>Cyclobacteriaceae</taxon>
        <taxon>Algoriphagus</taxon>
    </lineage>
</organism>
<dbReference type="RefSeq" id="WP_133556751.1">
    <property type="nucleotide sequence ID" value="NZ_SNYF01000007.1"/>
</dbReference>
<dbReference type="InterPro" id="IPR007841">
    <property type="entry name" value="UPF0210"/>
</dbReference>
<dbReference type="PANTHER" id="PTHR37560">
    <property type="entry name" value="UPF0210 PROTEIN SPR0218"/>
    <property type="match status" value="1"/>
</dbReference>
<evidence type="ECO:0000313" key="2">
    <source>
        <dbReference type="Proteomes" id="UP000294535"/>
    </source>
</evidence>
<reference evidence="1 2" key="1">
    <citation type="submission" date="2019-03" db="EMBL/GenBank/DDBJ databases">
        <title>Genomic Encyclopedia of Type Strains, Phase III (KMG-III): the genomes of soil and plant-associated and newly described type strains.</title>
        <authorList>
            <person name="Whitman W."/>
        </authorList>
    </citation>
    <scope>NUCLEOTIDE SEQUENCE [LARGE SCALE GENOMIC DNA]</scope>
    <source>
        <strain evidence="1 2">CECT 8446</strain>
    </source>
</reference>
<dbReference type="PANTHER" id="PTHR37560:SF2">
    <property type="entry name" value="DUF711 DOMAIN-CONTAINING PROTEIN"/>
    <property type="match status" value="1"/>
</dbReference>
<dbReference type="Pfam" id="PF05167">
    <property type="entry name" value="DUF711"/>
    <property type="match status" value="1"/>
</dbReference>
<gene>
    <name evidence="1" type="ORF">DFQ04_2770</name>
</gene>
<evidence type="ECO:0000313" key="1">
    <source>
        <dbReference type="EMBL" id="TDQ16648.1"/>
    </source>
</evidence>
<evidence type="ECO:0008006" key="3">
    <source>
        <dbReference type="Google" id="ProtNLM"/>
    </source>
</evidence>
<dbReference type="EMBL" id="SNYF01000007">
    <property type="protein sequence ID" value="TDQ16648.1"/>
    <property type="molecule type" value="Genomic_DNA"/>
</dbReference>
<accession>A0A4R6T6Q2</accession>
<sequence length="406" mass="44159">MKKILLVVFLFTSLSTFGQKYPFNIRTITAGVTLKDLSDTVTVHEAIAFLKEAKAEYTELGYEVQTLRLVTQNLHELLGNKSHSEALPFLKILDQIAVREELMLSIGELLPPDEYDPAIADWTVTLITQTQNLYFSLPISTSEKGAFPNSIRAAAEIAKALSENSAGGEANFRFTASANCPSEIPFFPAATHRGARSFGIGVETPNILREVFQHSDWSNAQTNLKTTLESHLKPLEGIAQRIAQSKNWTYNGIDTSPAPGPGASIGEAIETLTQQPFGGPSTLRACALITDVLKGLDLKILGYSGLMLPIIEDNVLAQRNMENRFTIQELLLFSSVSGTGLDVVPIPGDTPVEAIERIYADVAALSLKYTNKALSARLFLIPGKLAGELATFTNPFLTASTVMKVE</sequence>
<dbReference type="AlphaFoldDB" id="A0A4R6T6Q2"/>
<proteinExistence type="predicted"/>
<dbReference type="SUPFAM" id="SSF51998">
    <property type="entry name" value="PFL-like glycyl radical enzymes"/>
    <property type="match status" value="1"/>
</dbReference>
<comment type="caution">
    <text evidence="1">The sequence shown here is derived from an EMBL/GenBank/DDBJ whole genome shotgun (WGS) entry which is preliminary data.</text>
</comment>
<dbReference type="OrthoDB" id="9763001at2"/>